<dbReference type="Pfam" id="PF05943">
    <property type="entry name" value="VipB"/>
    <property type="match status" value="1"/>
</dbReference>
<proteinExistence type="predicted"/>
<organism evidence="3 4">
    <name type="scientific">Sandaracinus amylolyticus</name>
    <dbReference type="NCBI Taxonomy" id="927083"/>
    <lineage>
        <taxon>Bacteria</taxon>
        <taxon>Pseudomonadati</taxon>
        <taxon>Myxococcota</taxon>
        <taxon>Polyangia</taxon>
        <taxon>Polyangiales</taxon>
        <taxon>Sandaracinaceae</taxon>
        <taxon>Sandaracinus</taxon>
    </lineage>
</organism>
<sequence length="499" mass="56137">MSTQLSPQTQTADAETREVSVLDEILAETKIAPTDDGYDIAKKGVEAFLAHLLTKQGLTQPSAGDKVDKLAVDMMIAEIDRKLSAQLNAILHHDRFQSIERSWRSLKYLVDNTDFRANCRVDILSCTKDELATDFEDAPEITKSGLYRHAYSAEYGTFGGKPYGTMVSSFDFGPGPQDVQLLRNCAAVGAMSHAPFLANASPKFFGVETYTELPALKDLQSIFEGPQYAKWRGFRETEDARYVGLCVPRMLMRLPYGPESNPVKAFHFEEDVVGEHERYLWGPTSFALAARLSDSFARYKWAANCIGPKGGGAVENMHLHQFEAMGAIETKIPTEIQLTDRREYELAEQGFIGLVWRKESDNAAFFSANSVQKPKVFPNTPEGKAAETNFRLGMMLPYMFMITRVAHYIKVLQREQIGTFKSREDMEKGLNKWLSQYAVDMESPAPEVRARRPFRKAQIVVKDVDGQPGWYSCQILLQPHFKYAGADFTLSLVGRLDKK</sequence>
<dbReference type="Proteomes" id="UP000034883">
    <property type="component" value="Chromosome"/>
</dbReference>
<dbReference type="PANTHER" id="PTHR35565:SF1">
    <property type="entry name" value="TYPE VI SECRETION SYSTEM CONTRACTILE SHEATH LARGE SUBUNIT"/>
    <property type="match status" value="1"/>
</dbReference>
<feature type="domain" description="TssC1 N-terminal" evidence="1">
    <location>
        <begin position="74"/>
        <end position="372"/>
    </location>
</feature>
<evidence type="ECO:0000313" key="3">
    <source>
        <dbReference type="EMBL" id="AKF08825.1"/>
    </source>
</evidence>
<evidence type="ECO:0000259" key="1">
    <source>
        <dbReference type="Pfam" id="PF05943"/>
    </source>
</evidence>
<dbReference type="PANTHER" id="PTHR35565">
    <property type="entry name" value="CYTOPLASMIC PROTEIN-RELATED"/>
    <property type="match status" value="1"/>
</dbReference>
<keyword evidence="4" id="KW-1185">Reference proteome</keyword>
<reference evidence="3 4" key="1">
    <citation type="submission" date="2015-03" db="EMBL/GenBank/DDBJ databases">
        <title>Genome assembly of Sandaracinus amylolyticus DSM 53668.</title>
        <authorList>
            <person name="Sharma G."/>
            <person name="Subramanian S."/>
        </authorList>
    </citation>
    <scope>NUCLEOTIDE SEQUENCE [LARGE SCALE GENOMIC DNA]</scope>
    <source>
        <strain evidence="3 4">DSM 53668</strain>
    </source>
</reference>
<dbReference type="InterPro" id="IPR044031">
    <property type="entry name" value="TssC1_N"/>
</dbReference>
<dbReference type="OrthoDB" id="9764000at2"/>
<evidence type="ECO:0000313" key="4">
    <source>
        <dbReference type="Proteomes" id="UP000034883"/>
    </source>
</evidence>
<accession>A0A0F6W6L3</accession>
<dbReference type="KEGG" id="samy:DB32_005974"/>
<dbReference type="AlphaFoldDB" id="A0A0F6W6L3"/>
<name>A0A0F6W6L3_9BACT</name>
<evidence type="ECO:0008006" key="5">
    <source>
        <dbReference type="Google" id="ProtNLM"/>
    </source>
</evidence>
<dbReference type="InterPro" id="IPR044032">
    <property type="entry name" value="TssC1_C"/>
</dbReference>
<feature type="domain" description="TssC1 C-terminal" evidence="2">
    <location>
        <begin position="386"/>
        <end position="496"/>
    </location>
</feature>
<protein>
    <recommendedName>
        <fullName evidence="5">Type VI secretion system contractile sheath large subunit</fullName>
    </recommendedName>
</protein>
<dbReference type="RefSeq" id="WP_053235928.1">
    <property type="nucleotide sequence ID" value="NZ_CP011125.1"/>
</dbReference>
<evidence type="ECO:0000259" key="2">
    <source>
        <dbReference type="Pfam" id="PF18945"/>
    </source>
</evidence>
<dbReference type="Pfam" id="PF18945">
    <property type="entry name" value="VipB_2"/>
    <property type="match status" value="1"/>
</dbReference>
<dbReference type="NCBIfam" id="TIGR03355">
    <property type="entry name" value="VI_chp_2"/>
    <property type="match status" value="1"/>
</dbReference>
<dbReference type="STRING" id="927083.DB32_005974"/>
<dbReference type="EMBL" id="CP011125">
    <property type="protein sequence ID" value="AKF08825.1"/>
    <property type="molecule type" value="Genomic_DNA"/>
</dbReference>
<dbReference type="InterPro" id="IPR010269">
    <property type="entry name" value="T6SS_TssC-like"/>
</dbReference>
<gene>
    <name evidence="3" type="ORF">DB32_005974</name>
</gene>